<comment type="caution">
    <text evidence="2">The sequence shown here is derived from an EMBL/GenBank/DDBJ whole genome shotgun (WGS) entry which is preliminary data.</text>
</comment>
<reference evidence="2 3" key="1">
    <citation type="journal article" date="2014" name="Am. J. Bot.">
        <title>Genome assembly and annotation for red clover (Trifolium pratense; Fabaceae).</title>
        <authorList>
            <person name="Istvanek J."/>
            <person name="Jaros M."/>
            <person name="Krenek A."/>
            <person name="Repkova J."/>
        </authorList>
    </citation>
    <scope>NUCLEOTIDE SEQUENCE [LARGE SCALE GENOMIC DNA]</scope>
    <source>
        <strain evidence="3">cv. Tatra</strain>
        <tissue evidence="2">Young leaves</tissue>
    </source>
</reference>
<gene>
    <name evidence="2" type="ORF">L195_g064126</name>
</gene>
<dbReference type="EMBL" id="ASHM01233747">
    <property type="protein sequence ID" value="PNX68757.1"/>
    <property type="molecule type" value="Genomic_DNA"/>
</dbReference>
<evidence type="ECO:0000256" key="1">
    <source>
        <dbReference type="SAM" id="MobiDB-lite"/>
    </source>
</evidence>
<protein>
    <submittedName>
        <fullName evidence="2">Uncharacterized protein</fullName>
    </submittedName>
</protein>
<feature type="compositionally biased region" description="Basic residues" evidence="1">
    <location>
        <begin position="13"/>
        <end position="24"/>
    </location>
</feature>
<organism evidence="2 3">
    <name type="scientific">Trifolium pratense</name>
    <name type="common">Red clover</name>
    <dbReference type="NCBI Taxonomy" id="57577"/>
    <lineage>
        <taxon>Eukaryota</taxon>
        <taxon>Viridiplantae</taxon>
        <taxon>Streptophyta</taxon>
        <taxon>Embryophyta</taxon>
        <taxon>Tracheophyta</taxon>
        <taxon>Spermatophyta</taxon>
        <taxon>Magnoliopsida</taxon>
        <taxon>eudicotyledons</taxon>
        <taxon>Gunneridae</taxon>
        <taxon>Pentapetalae</taxon>
        <taxon>rosids</taxon>
        <taxon>fabids</taxon>
        <taxon>Fabales</taxon>
        <taxon>Fabaceae</taxon>
        <taxon>Papilionoideae</taxon>
        <taxon>50 kb inversion clade</taxon>
        <taxon>NPAAA clade</taxon>
        <taxon>Hologalegina</taxon>
        <taxon>IRL clade</taxon>
        <taxon>Trifolieae</taxon>
        <taxon>Trifolium</taxon>
    </lineage>
</organism>
<dbReference type="AlphaFoldDB" id="A0A2K3KR45"/>
<feature type="compositionally biased region" description="Low complexity" evidence="1">
    <location>
        <begin position="1"/>
        <end position="12"/>
    </location>
</feature>
<sequence>MKHQKQQMLKQQMLKHQKQQMLKHQKLEPEPDHQGQGKLQS</sequence>
<reference evidence="2 3" key="2">
    <citation type="journal article" date="2017" name="Front. Plant Sci.">
        <title>Gene Classification and Mining of Molecular Markers Useful in Red Clover (Trifolium pratense) Breeding.</title>
        <authorList>
            <person name="Istvanek J."/>
            <person name="Dluhosova J."/>
            <person name="Dluhos P."/>
            <person name="Patkova L."/>
            <person name="Nedelnik J."/>
            <person name="Repkova J."/>
        </authorList>
    </citation>
    <scope>NUCLEOTIDE SEQUENCE [LARGE SCALE GENOMIC DNA]</scope>
    <source>
        <strain evidence="3">cv. Tatra</strain>
        <tissue evidence="2">Young leaves</tissue>
    </source>
</reference>
<evidence type="ECO:0000313" key="3">
    <source>
        <dbReference type="Proteomes" id="UP000236291"/>
    </source>
</evidence>
<feature type="non-terminal residue" evidence="2">
    <location>
        <position position="41"/>
    </location>
</feature>
<proteinExistence type="predicted"/>
<evidence type="ECO:0000313" key="2">
    <source>
        <dbReference type="EMBL" id="PNX68757.1"/>
    </source>
</evidence>
<accession>A0A2K3KR45</accession>
<dbReference type="Proteomes" id="UP000236291">
    <property type="component" value="Unassembled WGS sequence"/>
</dbReference>
<feature type="region of interest" description="Disordered" evidence="1">
    <location>
        <begin position="1"/>
        <end position="41"/>
    </location>
</feature>
<feature type="compositionally biased region" description="Basic and acidic residues" evidence="1">
    <location>
        <begin position="25"/>
        <end position="35"/>
    </location>
</feature>
<name>A0A2K3KR45_TRIPR</name>